<dbReference type="GO" id="GO:0015658">
    <property type="term" value="F:branched-chain amino acid transmembrane transporter activity"/>
    <property type="evidence" value="ECO:0007669"/>
    <property type="project" value="InterPro"/>
</dbReference>
<evidence type="ECO:0000256" key="5">
    <source>
        <dbReference type="ARBA" id="ARBA00023136"/>
    </source>
</evidence>
<dbReference type="RefSeq" id="WP_068733468.1">
    <property type="nucleotide sequence ID" value="NZ_LVYV01000012.1"/>
</dbReference>
<comment type="subcellular location">
    <subcellularLocation>
        <location evidence="1">Cell membrane</location>
        <topology evidence="1">Multi-pass membrane protein</topology>
    </subcellularLocation>
</comment>
<dbReference type="GO" id="GO:0005886">
    <property type="term" value="C:plasma membrane"/>
    <property type="evidence" value="ECO:0007669"/>
    <property type="project" value="UniProtKB-SubCell"/>
</dbReference>
<dbReference type="InterPro" id="IPR043428">
    <property type="entry name" value="LivM-like"/>
</dbReference>
<evidence type="ECO:0000256" key="6">
    <source>
        <dbReference type="SAM" id="Phobius"/>
    </source>
</evidence>
<dbReference type="STRING" id="943830.A4A58_07705"/>
<feature type="transmembrane region" description="Helical" evidence="6">
    <location>
        <begin position="82"/>
        <end position="102"/>
    </location>
</feature>
<dbReference type="OrthoDB" id="9814461at2"/>
<evidence type="ECO:0000313" key="7">
    <source>
        <dbReference type="EMBL" id="KZD23257.1"/>
    </source>
</evidence>
<protein>
    <submittedName>
        <fullName evidence="7">ABC transporter permease</fullName>
    </submittedName>
</protein>
<proteinExistence type="predicted"/>
<dbReference type="PANTHER" id="PTHR30482:SF20">
    <property type="entry name" value="HIGH-AFFINITY BRANCHED-CHAIN AMINO ACID TRANSPORT SYSTEM PERMEASE PROTEIN LIVM"/>
    <property type="match status" value="1"/>
</dbReference>
<keyword evidence="5 6" id="KW-0472">Membrane</keyword>
<feature type="transmembrane region" description="Helical" evidence="6">
    <location>
        <begin position="206"/>
        <end position="225"/>
    </location>
</feature>
<dbReference type="Pfam" id="PF02653">
    <property type="entry name" value="BPD_transp_2"/>
    <property type="match status" value="1"/>
</dbReference>
<accession>A0A163ZBI7</accession>
<evidence type="ECO:0000256" key="2">
    <source>
        <dbReference type="ARBA" id="ARBA00022475"/>
    </source>
</evidence>
<evidence type="ECO:0000313" key="8">
    <source>
        <dbReference type="Proteomes" id="UP000076574"/>
    </source>
</evidence>
<feature type="transmembrane region" description="Helical" evidence="6">
    <location>
        <begin position="32"/>
        <end position="51"/>
    </location>
</feature>
<dbReference type="Proteomes" id="UP000076574">
    <property type="component" value="Unassembled WGS sequence"/>
</dbReference>
<evidence type="ECO:0000256" key="4">
    <source>
        <dbReference type="ARBA" id="ARBA00022989"/>
    </source>
</evidence>
<keyword evidence="8" id="KW-1185">Reference proteome</keyword>
<name>A0A163ZBI7_9BRAD</name>
<keyword evidence="4 6" id="KW-1133">Transmembrane helix</keyword>
<dbReference type="AlphaFoldDB" id="A0A163ZBI7"/>
<feature type="transmembrane region" description="Helical" evidence="6">
    <location>
        <begin position="109"/>
        <end position="127"/>
    </location>
</feature>
<dbReference type="PANTHER" id="PTHR30482">
    <property type="entry name" value="HIGH-AFFINITY BRANCHED-CHAIN AMINO ACID TRANSPORT SYSTEM PERMEASE"/>
    <property type="match status" value="1"/>
</dbReference>
<dbReference type="CDD" id="cd06581">
    <property type="entry name" value="TM_PBP1_LivM_like"/>
    <property type="match status" value="1"/>
</dbReference>
<reference evidence="7 8" key="1">
    <citation type="submission" date="2016-03" db="EMBL/GenBank/DDBJ databases">
        <title>Microsymbionts genomes from the relict species Vavilovia formosa (Stev.) Fed.</title>
        <authorList>
            <person name="Kopat V."/>
            <person name="Chirak E."/>
            <person name="Kimeklis A."/>
            <person name="Andronov E."/>
        </authorList>
    </citation>
    <scope>NUCLEOTIDE SEQUENCE [LARGE SCALE GENOMIC DNA]</scope>
    <source>
        <strain evidence="7 8">Vaf07</strain>
    </source>
</reference>
<evidence type="ECO:0000256" key="1">
    <source>
        <dbReference type="ARBA" id="ARBA00004651"/>
    </source>
</evidence>
<feature type="transmembrane region" description="Helical" evidence="6">
    <location>
        <begin position="245"/>
        <end position="270"/>
    </location>
</feature>
<feature type="transmembrane region" description="Helical" evidence="6">
    <location>
        <begin position="159"/>
        <end position="178"/>
    </location>
</feature>
<feature type="transmembrane region" description="Helical" evidence="6">
    <location>
        <begin position="58"/>
        <end position="76"/>
    </location>
</feature>
<feature type="transmembrane region" description="Helical" evidence="6">
    <location>
        <begin position="7"/>
        <end position="26"/>
    </location>
</feature>
<comment type="caution">
    <text evidence="7">The sequence shown here is derived from an EMBL/GenBank/DDBJ whole genome shotgun (WGS) entry which is preliminary data.</text>
</comment>
<keyword evidence="2" id="KW-1003">Cell membrane</keyword>
<organism evidence="7 8">
    <name type="scientific">Tardiphaga robiniae</name>
    <dbReference type="NCBI Taxonomy" id="943830"/>
    <lineage>
        <taxon>Bacteria</taxon>
        <taxon>Pseudomonadati</taxon>
        <taxon>Pseudomonadota</taxon>
        <taxon>Alphaproteobacteria</taxon>
        <taxon>Hyphomicrobiales</taxon>
        <taxon>Nitrobacteraceae</taxon>
        <taxon>Tardiphaga</taxon>
    </lineage>
</organism>
<keyword evidence="3 6" id="KW-0812">Transmembrane</keyword>
<gene>
    <name evidence="7" type="ORF">A4A58_07705</name>
</gene>
<feature type="transmembrane region" description="Helical" evidence="6">
    <location>
        <begin position="282"/>
        <end position="304"/>
    </location>
</feature>
<dbReference type="InterPro" id="IPR001851">
    <property type="entry name" value="ABC_transp_permease"/>
</dbReference>
<dbReference type="EMBL" id="LVYV01000012">
    <property type="protein sequence ID" value="KZD23257.1"/>
    <property type="molecule type" value="Genomic_DNA"/>
</dbReference>
<evidence type="ECO:0000256" key="3">
    <source>
        <dbReference type="ARBA" id="ARBA00022692"/>
    </source>
</evidence>
<sequence>MTAAKTLKIGLGIVVIAALIIVPMNFNRYGLFILSQWAVMTIAAMGLNLTLGYAGQVSLAQGAFVGIGAYTAAIMTSNGLPLIGALGVAIVLCFAIGWILGYPALRVQHHYLAFVTLAFSTLAFLVFRNEDWLTKGIYGISNIPRPEIFGYPTRRPLPFYYVCLGSLALVSLAVWWLIRSPWGRAFIALRENPVRALSLGIDTRRYTLMAFAIGSALGGVAGTLYAPLTQYVDPVPFHLSLSLDLLMMVIVGGSGFFFGPFLGAMIAVLLPEWLRFTQGYYLMLYAIAVIGLLIYSPTGILGILDRFISERRTKAASAQRAVAKAKLEVTP</sequence>